<accession>A0ABW2SI26</accession>
<comment type="caution">
    <text evidence="2">The sequence shown here is derived from an EMBL/GenBank/DDBJ whole genome shotgun (WGS) entry which is preliminary data.</text>
</comment>
<organism evidence="2 3">
    <name type="scientific">Schaalia naturae</name>
    <dbReference type="NCBI Taxonomy" id="635203"/>
    <lineage>
        <taxon>Bacteria</taxon>
        <taxon>Bacillati</taxon>
        <taxon>Actinomycetota</taxon>
        <taxon>Actinomycetes</taxon>
        <taxon>Actinomycetales</taxon>
        <taxon>Actinomycetaceae</taxon>
        <taxon>Schaalia</taxon>
    </lineage>
</organism>
<dbReference type="Proteomes" id="UP001596527">
    <property type="component" value="Unassembled WGS sequence"/>
</dbReference>
<evidence type="ECO:0000313" key="3">
    <source>
        <dbReference type="Proteomes" id="UP001596527"/>
    </source>
</evidence>
<gene>
    <name evidence="2" type="ORF">ACFQWG_00900</name>
</gene>
<protein>
    <submittedName>
        <fullName evidence="2">Uncharacterized protein</fullName>
    </submittedName>
</protein>
<keyword evidence="3" id="KW-1185">Reference proteome</keyword>
<dbReference type="EMBL" id="JBHTEF010000001">
    <property type="protein sequence ID" value="MFC7579790.1"/>
    <property type="molecule type" value="Genomic_DNA"/>
</dbReference>
<feature type="compositionally biased region" description="Basic residues" evidence="1">
    <location>
        <begin position="77"/>
        <end position="87"/>
    </location>
</feature>
<sequence length="87" mass="9031">MNQCDGNGFPAAMTASFLKSGITDADNDEDDSAAHGMDAVAARVLTVGLGALAENGRQLAYATPDPSDRYGDASHRPPSRRPARPTA</sequence>
<dbReference type="RefSeq" id="WP_380971283.1">
    <property type="nucleotide sequence ID" value="NZ_JBHTEF010000001.1"/>
</dbReference>
<evidence type="ECO:0000256" key="1">
    <source>
        <dbReference type="SAM" id="MobiDB-lite"/>
    </source>
</evidence>
<reference evidence="3" key="1">
    <citation type="journal article" date="2019" name="Int. J. Syst. Evol. Microbiol.">
        <title>The Global Catalogue of Microorganisms (GCM) 10K type strain sequencing project: providing services to taxonomists for standard genome sequencing and annotation.</title>
        <authorList>
            <consortium name="The Broad Institute Genomics Platform"/>
            <consortium name="The Broad Institute Genome Sequencing Center for Infectious Disease"/>
            <person name="Wu L."/>
            <person name="Ma J."/>
        </authorList>
    </citation>
    <scope>NUCLEOTIDE SEQUENCE [LARGE SCALE GENOMIC DNA]</scope>
    <source>
        <strain evidence="3">CCUG 56698</strain>
    </source>
</reference>
<feature type="compositionally biased region" description="Basic and acidic residues" evidence="1">
    <location>
        <begin position="66"/>
        <end position="75"/>
    </location>
</feature>
<feature type="region of interest" description="Disordered" evidence="1">
    <location>
        <begin position="61"/>
        <end position="87"/>
    </location>
</feature>
<evidence type="ECO:0000313" key="2">
    <source>
        <dbReference type="EMBL" id="MFC7579790.1"/>
    </source>
</evidence>
<name>A0ABW2SI26_9ACTO</name>
<proteinExistence type="predicted"/>